<feature type="domain" description="Protein kinase" evidence="4">
    <location>
        <begin position="639"/>
        <end position="968"/>
    </location>
</feature>
<keyword evidence="3" id="KW-0812">Transmembrane</keyword>
<dbReference type="InterPro" id="IPR011009">
    <property type="entry name" value="Kinase-like_dom_sf"/>
</dbReference>
<feature type="transmembrane region" description="Helical" evidence="3">
    <location>
        <begin position="26"/>
        <end position="50"/>
    </location>
</feature>
<dbReference type="PANTHER" id="PTHR24418">
    <property type="entry name" value="TYROSINE-PROTEIN KINASE"/>
    <property type="match status" value="1"/>
</dbReference>
<dbReference type="Gene3D" id="3.30.200.20">
    <property type="entry name" value="Phosphorylase Kinase, domain 1"/>
    <property type="match status" value="1"/>
</dbReference>
<feature type="transmembrane region" description="Helical" evidence="3">
    <location>
        <begin position="97"/>
        <end position="116"/>
    </location>
</feature>
<dbReference type="InterPro" id="IPR008266">
    <property type="entry name" value="Tyr_kinase_AS"/>
</dbReference>
<keyword evidence="3" id="KW-1133">Transmembrane helix</keyword>
<reference evidence="5" key="1">
    <citation type="submission" date="2020-05" db="EMBL/GenBank/DDBJ databases">
        <title>Mycena genomes resolve the evolution of fungal bioluminescence.</title>
        <authorList>
            <person name="Tsai I.J."/>
        </authorList>
    </citation>
    <scope>NUCLEOTIDE SEQUENCE</scope>
    <source>
        <strain evidence="5">CCC161011</strain>
    </source>
</reference>
<keyword evidence="2" id="KW-0067">ATP-binding</keyword>
<dbReference type="InterPro" id="IPR050198">
    <property type="entry name" value="Non-receptor_tyrosine_kinases"/>
</dbReference>
<organism evidence="5 6">
    <name type="scientific">Mycena venus</name>
    <dbReference type="NCBI Taxonomy" id="2733690"/>
    <lineage>
        <taxon>Eukaryota</taxon>
        <taxon>Fungi</taxon>
        <taxon>Dikarya</taxon>
        <taxon>Basidiomycota</taxon>
        <taxon>Agaricomycotina</taxon>
        <taxon>Agaricomycetes</taxon>
        <taxon>Agaricomycetidae</taxon>
        <taxon>Agaricales</taxon>
        <taxon>Marasmiineae</taxon>
        <taxon>Mycenaceae</taxon>
        <taxon>Mycena</taxon>
    </lineage>
</organism>
<protein>
    <submittedName>
        <fullName evidence="5">Serine/threonine-protein kinase STY8</fullName>
    </submittedName>
</protein>
<dbReference type="OrthoDB" id="2941970at2759"/>
<dbReference type="Pfam" id="PF07714">
    <property type="entry name" value="PK_Tyr_Ser-Thr"/>
    <property type="match status" value="1"/>
</dbReference>
<dbReference type="Proteomes" id="UP000620124">
    <property type="component" value="Unassembled WGS sequence"/>
</dbReference>
<proteinExistence type="predicted"/>
<sequence length="968" mass="108811">MLGAYLSDYSLAVLLDNMRYELSPAIFSPVYGPACFLATVLVFLGGSPLFTNAVTEEDKGSLLLLFVPLYATFLLRVLQFILTILGNYYFKQTYFRMRAGLSFFAVLNTVLWLVFWKDVSDITMLHVCIFYTDALCVTELLFRDKFRQYALDNLVLGCAEFFLSCDSLSRDPEIGFDLMKRRNSRLKRLRGRIVQMLKFPRKGTIALPDNEESLGLAALAASYSPFVVSPELSTIVGDWAQISIQKPRALWISTDATVYDVISDEIAAILRSPGLGAAKSVAVKVDVSEARAILWPLVDGLVRASSEYREELGINPPWQFRFYYPLFSHYTPTFASYEPYRAPWPDSDEASDLLHELICIPLLQRHQRLQRPLARATLIVQGITSEEQVEELYHAIRTLDAYLEDLFAVLNIIVIGPPSFLRFISDSYAHMMGHVCTLYISESGSSMIYSGNLPPAPRLAENLFMFLVNSIQWTGGEAADRLWDATRGVARLSRKNVFVELDVDYTNITDPSSEVTEFEVLATLHGAYNDRQRILEAVRELPRMPMMYIVNNLAKDNVKIAQYVQWLFNVDVATIVPEHGLALLNLLHDVLDLRDVDRPKNDMIPLPEVSFQRAFRLLNALAVHLGQLPDGMNLTNVVLLSDHPLKQGGFSEIYHGNWISRGSGEGVQVALKVLKRFQNREDGRKTVHEELFREALAWRYLWHENIAVFYGVDYLTFSSPAMVSLWFAQGNVVKYMAQHSPTSSYAIEMVCVPFSRAIPYLIWQIPKLCGIIAGLQYLHSKEIVHGDLCARNILIADDGRPCLTDFGLTGLIDPEASSGGATKPVGSTRWMAPELFAPPFQPTMASDIWAFACVCCEIWTEGQRLFNHIDSETGVITALVQPDCTPAEGMEWIDAGAGPAAGPSGSISDWKQPYLKQPLDQNENLMPIALWELVRWCWSTNRPTAADVGGDLAQIRAALRPEPEELFE</sequence>
<evidence type="ECO:0000313" key="5">
    <source>
        <dbReference type="EMBL" id="KAF7359798.1"/>
    </source>
</evidence>
<dbReference type="PROSITE" id="PS50011">
    <property type="entry name" value="PROTEIN_KINASE_DOM"/>
    <property type="match status" value="1"/>
</dbReference>
<keyword evidence="6" id="KW-1185">Reference proteome</keyword>
<dbReference type="AlphaFoldDB" id="A0A8H6YHD5"/>
<evidence type="ECO:0000256" key="2">
    <source>
        <dbReference type="ARBA" id="ARBA00022840"/>
    </source>
</evidence>
<evidence type="ECO:0000259" key="4">
    <source>
        <dbReference type="PROSITE" id="PS50011"/>
    </source>
</evidence>
<accession>A0A8H6YHD5</accession>
<gene>
    <name evidence="5" type="ORF">MVEN_00705000</name>
</gene>
<dbReference type="GO" id="GO:0005524">
    <property type="term" value="F:ATP binding"/>
    <property type="evidence" value="ECO:0007669"/>
    <property type="project" value="UniProtKB-KW"/>
</dbReference>
<dbReference type="InterPro" id="IPR000719">
    <property type="entry name" value="Prot_kinase_dom"/>
</dbReference>
<evidence type="ECO:0000256" key="1">
    <source>
        <dbReference type="ARBA" id="ARBA00022741"/>
    </source>
</evidence>
<keyword evidence="5" id="KW-0418">Kinase</keyword>
<evidence type="ECO:0000256" key="3">
    <source>
        <dbReference type="SAM" id="Phobius"/>
    </source>
</evidence>
<keyword evidence="1" id="KW-0547">Nucleotide-binding</keyword>
<dbReference type="GO" id="GO:0004672">
    <property type="term" value="F:protein kinase activity"/>
    <property type="evidence" value="ECO:0007669"/>
    <property type="project" value="InterPro"/>
</dbReference>
<keyword evidence="3" id="KW-0472">Membrane</keyword>
<dbReference type="Gene3D" id="1.10.510.10">
    <property type="entry name" value="Transferase(Phosphotransferase) domain 1"/>
    <property type="match status" value="1"/>
</dbReference>
<dbReference type="InterPro" id="IPR001245">
    <property type="entry name" value="Ser-Thr/Tyr_kinase_cat_dom"/>
</dbReference>
<dbReference type="PROSITE" id="PS00109">
    <property type="entry name" value="PROTEIN_KINASE_TYR"/>
    <property type="match status" value="1"/>
</dbReference>
<dbReference type="SUPFAM" id="SSF56112">
    <property type="entry name" value="Protein kinase-like (PK-like)"/>
    <property type="match status" value="1"/>
</dbReference>
<feature type="transmembrane region" description="Helical" evidence="3">
    <location>
        <begin position="62"/>
        <end position="85"/>
    </location>
</feature>
<keyword evidence="5" id="KW-0808">Transferase</keyword>
<dbReference type="EMBL" id="JACAZI010000005">
    <property type="protein sequence ID" value="KAF7359798.1"/>
    <property type="molecule type" value="Genomic_DNA"/>
</dbReference>
<comment type="caution">
    <text evidence="5">The sequence shown here is derived from an EMBL/GenBank/DDBJ whole genome shotgun (WGS) entry which is preliminary data.</text>
</comment>
<evidence type="ECO:0000313" key="6">
    <source>
        <dbReference type="Proteomes" id="UP000620124"/>
    </source>
</evidence>
<name>A0A8H6YHD5_9AGAR</name>